<dbReference type="RefSeq" id="WP_065843625.1">
    <property type="nucleotide sequence ID" value="NZ_AABUZP020000066.1"/>
</dbReference>
<dbReference type="InterPro" id="IPR027417">
    <property type="entry name" value="P-loop_NTPase"/>
</dbReference>
<dbReference type="SUPFAM" id="SSF48019">
    <property type="entry name" value="post-AAA+ oligomerization domain-like"/>
    <property type="match status" value="1"/>
</dbReference>
<organism evidence="8">
    <name type="scientific">Campylobacter fetus</name>
    <dbReference type="NCBI Taxonomy" id="196"/>
    <lineage>
        <taxon>Bacteria</taxon>
        <taxon>Pseudomonadati</taxon>
        <taxon>Campylobacterota</taxon>
        <taxon>Epsilonproteobacteria</taxon>
        <taxon>Campylobacterales</taxon>
        <taxon>Campylobacteraceae</taxon>
        <taxon>Campylobacter</taxon>
    </lineage>
</organism>
<dbReference type="Gene3D" id="1.20.272.10">
    <property type="match status" value="1"/>
</dbReference>
<evidence type="ECO:0000313" key="8">
    <source>
        <dbReference type="EMBL" id="EAK0468672.1"/>
    </source>
</evidence>
<accession>A0A5L9WQI9</accession>
<dbReference type="EMBL" id="AABQDW010000004">
    <property type="protein sequence ID" value="EAI5407732.1"/>
    <property type="molecule type" value="Genomic_DNA"/>
</dbReference>
<dbReference type="CDD" id="cd18139">
    <property type="entry name" value="HLD_clamp_RarA"/>
    <property type="match status" value="1"/>
</dbReference>
<evidence type="ECO:0000259" key="6">
    <source>
        <dbReference type="SMART" id="SM00382"/>
    </source>
</evidence>
<dbReference type="Pfam" id="PF00004">
    <property type="entry name" value="AAA"/>
    <property type="match status" value="1"/>
</dbReference>
<comment type="caution">
    <text evidence="8">The sequence shown here is derived from an EMBL/GenBank/DDBJ whole genome shotgun (WGS) entry which is preliminary data.</text>
</comment>
<dbReference type="GO" id="GO:0016887">
    <property type="term" value="F:ATP hydrolysis activity"/>
    <property type="evidence" value="ECO:0007669"/>
    <property type="project" value="InterPro"/>
</dbReference>
<evidence type="ECO:0000256" key="3">
    <source>
        <dbReference type="ARBA" id="ARBA00020776"/>
    </source>
</evidence>
<gene>
    <name evidence="8" type="ORF">AAH24_04725</name>
    <name evidence="7" type="ORF">BVH53_03340</name>
</gene>
<protein>
    <recommendedName>
        <fullName evidence="3">Replication-associated recombination protein A</fullName>
    </recommendedName>
</protein>
<dbReference type="InterPro" id="IPR051314">
    <property type="entry name" value="AAA_ATPase_RarA/MGS1/WRNIP1"/>
</dbReference>
<keyword evidence="4" id="KW-0547">Nucleotide-binding</keyword>
<sequence length="397" mass="44746">MDLSNDFRPNNINDMVGQKDIVELFSKFIKSKKIPHSLFFGATGCGKTTMAKIIAKQMNYEFFELDGANLKSEDIRKIISKFETTLYKPLIFIDEFHRLSKTQQETLLIPMEKGKCIIMGATTENPKFVVSSGIRSRMMIFEFKPLSHDELTILLTKVQNVIKFEITNEAKDYLINSSGGDARSLLNLLEFALSADKSIGLNILKTLRSHRVSEGVSNSDTHYELTSALIKSLRGSDIDASIYYLARLIQGGEEPAFLARRMVIFASEDIGNANPNALNLATNVMLAVSKIGYPEARIILAQCAVYLASSPKSNSSYKAINDAIEFVENRPALPVPKYLINTDKAKSEYLYPHDFGGWVEQKYMSTQVKFYKSNAIGFEKTLDEWITKLKESYNEKI</sequence>
<dbReference type="AlphaFoldDB" id="A0A5L9WQI9"/>
<comment type="function">
    <text evidence="1">DNA-dependent ATPase that plays important roles in cellular responses to stalled DNA replication processes.</text>
</comment>
<dbReference type="Gene3D" id="1.10.8.60">
    <property type="match status" value="1"/>
</dbReference>
<dbReference type="GO" id="GO:0017116">
    <property type="term" value="F:single-stranded DNA helicase activity"/>
    <property type="evidence" value="ECO:0007669"/>
    <property type="project" value="TreeGrafter"/>
</dbReference>
<dbReference type="EMBL" id="AACCXM010000003">
    <property type="protein sequence ID" value="EAK0468672.1"/>
    <property type="molecule type" value="Genomic_DNA"/>
</dbReference>
<evidence type="ECO:0000256" key="5">
    <source>
        <dbReference type="ARBA" id="ARBA00022840"/>
    </source>
</evidence>
<reference evidence="8 9" key="1">
    <citation type="submission" date="2018-05" db="EMBL/GenBank/DDBJ databases">
        <authorList>
            <consortium name="PulseNet: The National Subtyping Network for Foodborne Disease Surveillance"/>
            <person name="Tarr C.L."/>
            <person name="Trees E."/>
            <person name="Katz L.S."/>
            <person name="Carleton-Romer H.A."/>
            <person name="Stroika S."/>
            <person name="Kucerova Z."/>
            <person name="Roache K.F."/>
            <person name="Sabol A.L."/>
            <person name="Besser J."/>
            <person name="Gerner-Smidt P."/>
        </authorList>
    </citation>
    <scope>NUCLEOTIDE SEQUENCE</scope>
    <source>
        <strain evidence="7 9">2016D-0221</strain>
        <strain evidence="8">D4313</strain>
    </source>
</reference>
<dbReference type="GO" id="GO:0006261">
    <property type="term" value="P:DNA-templated DNA replication"/>
    <property type="evidence" value="ECO:0007669"/>
    <property type="project" value="TreeGrafter"/>
</dbReference>
<dbReference type="GO" id="GO:0000731">
    <property type="term" value="P:DNA synthesis involved in DNA repair"/>
    <property type="evidence" value="ECO:0007669"/>
    <property type="project" value="TreeGrafter"/>
</dbReference>
<evidence type="ECO:0000256" key="1">
    <source>
        <dbReference type="ARBA" id="ARBA00002393"/>
    </source>
</evidence>
<dbReference type="GO" id="GO:0003677">
    <property type="term" value="F:DNA binding"/>
    <property type="evidence" value="ECO:0007669"/>
    <property type="project" value="InterPro"/>
</dbReference>
<name>A0A5L9WQI9_CAMFE</name>
<dbReference type="InterPro" id="IPR032423">
    <property type="entry name" value="AAA_assoc_2"/>
</dbReference>
<dbReference type="SMART" id="SM00382">
    <property type="entry name" value="AAA"/>
    <property type="match status" value="1"/>
</dbReference>
<dbReference type="Pfam" id="PF12002">
    <property type="entry name" value="MgsA_C"/>
    <property type="match status" value="1"/>
</dbReference>
<dbReference type="PANTHER" id="PTHR13779:SF7">
    <property type="entry name" value="ATPASE WRNIP1"/>
    <property type="match status" value="1"/>
</dbReference>
<dbReference type="Gene3D" id="3.40.50.300">
    <property type="entry name" value="P-loop containing nucleotide triphosphate hydrolases"/>
    <property type="match status" value="1"/>
</dbReference>
<proteinExistence type="inferred from homology"/>
<evidence type="ECO:0000313" key="7">
    <source>
        <dbReference type="EMBL" id="EAI5407732.1"/>
    </source>
</evidence>
<dbReference type="Pfam" id="PF16193">
    <property type="entry name" value="AAA_assoc_2"/>
    <property type="match status" value="1"/>
</dbReference>
<dbReference type="PANTHER" id="PTHR13779">
    <property type="entry name" value="WERNER HELICASE-INTERACTING PROTEIN 1 FAMILY MEMBER"/>
    <property type="match status" value="1"/>
</dbReference>
<dbReference type="GO" id="GO:0005524">
    <property type="term" value="F:ATP binding"/>
    <property type="evidence" value="ECO:0007669"/>
    <property type="project" value="UniProtKB-KW"/>
</dbReference>
<dbReference type="SUPFAM" id="SSF52540">
    <property type="entry name" value="P-loop containing nucleoside triphosphate hydrolases"/>
    <property type="match status" value="1"/>
</dbReference>
<dbReference type="GO" id="GO:0008047">
    <property type="term" value="F:enzyme activator activity"/>
    <property type="evidence" value="ECO:0007669"/>
    <property type="project" value="TreeGrafter"/>
</dbReference>
<evidence type="ECO:0000313" key="9">
    <source>
        <dbReference type="Proteomes" id="UP000557842"/>
    </source>
</evidence>
<keyword evidence="5" id="KW-0067">ATP-binding</keyword>
<evidence type="ECO:0000256" key="2">
    <source>
        <dbReference type="ARBA" id="ARBA00008959"/>
    </source>
</evidence>
<comment type="similarity">
    <text evidence="2">Belongs to the AAA ATPase family. RarA/MGS1/WRNIP1 subfamily.</text>
</comment>
<dbReference type="CDD" id="cd00009">
    <property type="entry name" value="AAA"/>
    <property type="match status" value="1"/>
</dbReference>
<dbReference type="Proteomes" id="UP000557842">
    <property type="component" value="Unassembled WGS sequence"/>
</dbReference>
<dbReference type="InterPro" id="IPR003959">
    <property type="entry name" value="ATPase_AAA_core"/>
</dbReference>
<dbReference type="FunFam" id="1.20.272.10:FF:000001">
    <property type="entry name" value="Putative AAA family ATPase"/>
    <property type="match status" value="1"/>
</dbReference>
<dbReference type="InterPro" id="IPR008921">
    <property type="entry name" value="DNA_pol3_clamp-load_cplx_C"/>
</dbReference>
<evidence type="ECO:0000256" key="4">
    <source>
        <dbReference type="ARBA" id="ARBA00022741"/>
    </source>
</evidence>
<dbReference type="Gene3D" id="1.10.3710.10">
    <property type="entry name" value="DNA polymerase III clamp loader subunits, C-terminal domain"/>
    <property type="match status" value="1"/>
</dbReference>
<feature type="domain" description="AAA+ ATPase" evidence="6">
    <location>
        <begin position="33"/>
        <end position="146"/>
    </location>
</feature>
<dbReference type="InterPro" id="IPR003593">
    <property type="entry name" value="AAA+_ATPase"/>
</dbReference>
<dbReference type="InterPro" id="IPR021886">
    <property type="entry name" value="MgsA_C"/>
</dbReference>